<evidence type="ECO:0000256" key="5">
    <source>
        <dbReference type="ARBA" id="ARBA00022691"/>
    </source>
</evidence>
<comment type="similarity">
    <text evidence="2 6">Belongs to the UPF0677 family.</text>
</comment>
<evidence type="ECO:0000313" key="10">
    <source>
        <dbReference type="EMBL" id="REQ54842.1"/>
    </source>
</evidence>
<evidence type="ECO:0000313" key="15">
    <source>
        <dbReference type="Proteomes" id="UP000256381"/>
    </source>
</evidence>
<evidence type="ECO:0000256" key="4">
    <source>
        <dbReference type="ARBA" id="ARBA00022679"/>
    </source>
</evidence>
<dbReference type="Proteomes" id="UP000256381">
    <property type="component" value="Unassembled WGS sequence"/>
</dbReference>
<dbReference type="PANTHER" id="PTHR43619">
    <property type="entry name" value="S-ADENOSYL-L-METHIONINE-DEPENDENT METHYLTRANSFERASE YKTD-RELATED"/>
    <property type="match status" value="1"/>
</dbReference>
<dbReference type="EMBL" id="CNFU01000007">
    <property type="protein sequence ID" value="CKQ79860.1"/>
    <property type="molecule type" value="Genomic_DNA"/>
</dbReference>
<dbReference type="GO" id="GO:0032259">
    <property type="term" value="P:methylation"/>
    <property type="evidence" value="ECO:0007669"/>
    <property type="project" value="UniProtKB-KW"/>
</dbReference>
<keyword evidence="4 9" id="KW-0808">Transferase</keyword>
<gene>
    <name evidence="9" type="ORF">A4S10_00946</name>
    <name evidence="11" type="ORF">DKC2_0955</name>
    <name evidence="10" type="ORF">DSJ38_05560</name>
    <name evidence="7" type="ORF">ERS007657_00037</name>
    <name evidence="8" type="ORF">ERS027661_00079</name>
</gene>
<dbReference type="EMBL" id="LWDQ01000001">
    <property type="protein sequence ID" value="OMH58787.1"/>
    <property type="molecule type" value="Genomic_DNA"/>
</dbReference>
<evidence type="ECO:0000313" key="8">
    <source>
        <dbReference type="EMBL" id="CKQ79860.1"/>
    </source>
</evidence>
<dbReference type="Proteomes" id="UP000046680">
    <property type="component" value="Unassembled WGS sequence"/>
</dbReference>
<dbReference type="EMBL" id="CGCX01000006">
    <property type="protein sequence ID" value="CFR64393.1"/>
    <property type="molecule type" value="Genomic_DNA"/>
</dbReference>
<evidence type="ECO:0000256" key="6">
    <source>
        <dbReference type="RuleBase" id="RU362030"/>
    </source>
</evidence>
<comment type="function">
    <text evidence="1 6">Exhibits S-adenosyl-L-methionine-dependent methyltransferase activity.</text>
</comment>
<dbReference type="Gene3D" id="3.40.50.150">
    <property type="entry name" value="Vaccinia Virus protein VP39"/>
    <property type="match status" value="1"/>
</dbReference>
<dbReference type="AlphaFoldDB" id="A0A0E7SCR7"/>
<reference evidence="10 15" key="3">
    <citation type="journal article" date="2017" name="N. Engl. J. Med.">
        <title>Transmission of Extensively Drug-Resistant Tuberculosis in South Africa.</title>
        <authorList>
            <person name="Shah N.S."/>
            <person name="Auld S.C."/>
            <person name="Brust J.C."/>
            <person name="Mathema B."/>
            <person name="Ismail N."/>
            <person name="Moodley P."/>
            <person name="Mlisana K."/>
            <person name="Allana S."/>
            <person name="Campbell A."/>
            <person name="Mthiyane T."/>
            <person name="Morris N."/>
            <person name="Mpangase P."/>
            <person name="van der Meulen H."/>
            <person name="Omar S.V."/>
            <person name="Brown T.S."/>
            <person name="Narechania A."/>
            <person name="Shaskina E."/>
            <person name="Kapwata T."/>
            <person name="Kreiswirth B."/>
            <person name="Gandhi N.R."/>
        </authorList>
    </citation>
    <scope>NUCLEOTIDE SEQUENCE [LARGE SCALE GENOMIC DNA]</scope>
    <source>
        <strain evidence="10 15">32301_S10</strain>
    </source>
</reference>
<evidence type="ECO:0000313" key="13">
    <source>
        <dbReference type="Proteomes" id="UP000049023"/>
    </source>
</evidence>
<dbReference type="EMBL" id="QTBD01000086">
    <property type="protein sequence ID" value="REQ54842.1"/>
    <property type="molecule type" value="Genomic_DNA"/>
</dbReference>
<organism evidence="9 14">
    <name type="scientific">Mycobacterium tuberculosis</name>
    <dbReference type="NCBI Taxonomy" id="1773"/>
    <lineage>
        <taxon>Bacteria</taxon>
        <taxon>Bacillati</taxon>
        <taxon>Actinomycetota</taxon>
        <taxon>Actinomycetes</taxon>
        <taxon>Mycobacteriales</taxon>
        <taxon>Mycobacteriaceae</taxon>
        <taxon>Mycobacterium</taxon>
        <taxon>Mycobacterium tuberculosis complex</taxon>
    </lineage>
</organism>
<keyword evidence="5 6" id="KW-0949">S-adenosyl-L-methionine</keyword>
<reference evidence="9 14" key="4">
    <citation type="submission" date="2017-02" db="EMBL/GenBank/DDBJ databases">
        <title>Protein polymorphisms may explain contrasting epidemiological fitness of two variants of a multidrug-resistant Mycobacterium tuberculosis strain.</title>
        <authorList>
            <person name="Bigi M.M."/>
            <person name="Lopez B."/>
            <person name="Blanco F.C."/>
            <person name="Sasiain M.C."/>
            <person name="De La Barrera S."/>
            <person name="Ritacco V."/>
            <person name="Bigi F."/>
            <person name="Soria M.A."/>
        </authorList>
    </citation>
    <scope>NUCLEOTIDE SEQUENCE [LARGE SCALE GENOMIC DNA]</scope>
    <source>
        <strain evidence="9 14">6548</strain>
    </source>
</reference>
<evidence type="ECO:0000256" key="3">
    <source>
        <dbReference type="ARBA" id="ARBA00022603"/>
    </source>
</evidence>
<protein>
    <recommendedName>
        <fullName evidence="6">S-adenosyl-L-methionine-dependent methyltransferase</fullName>
        <ecNumber evidence="6">2.1.1.-</ecNumber>
    </recommendedName>
</protein>
<dbReference type="FunFam" id="3.40.50.150:FF:000152">
    <property type="entry name" value="S-adenosyl-L-methionine-dependent methyltransferase"/>
    <property type="match status" value="1"/>
</dbReference>
<evidence type="ECO:0000313" key="9">
    <source>
        <dbReference type="EMBL" id="OMH58787.1"/>
    </source>
</evidence>
<dbReference type="NCBIfam" id="TIGR00027">
    <property type="entry name" value="mthyl_TIGR00027"/>
    <property type="match status" value="1"/>
</dbReference>
<dbReference type="Proteomes" id="UP000300237">
    <property type="component" value="Chromosome"/>
</dbReference>
<dbReference type="EC" id="2.1.1.-" evidence="6"/>
<keyword evidence="3 6" id="KW-0489">Methyltransferase</keyword>
<accession>A0A0E7SCR7</accession>
<dbReference type="Pfam" id="PF04072">
    <property type="entry name" value="LCM"/>
    <property type="match status" value="1"/>
</dbReference>
<dbReference type="RefSeq" id="WP_003404654.1">
    <property type="nucleotide sequence ID" value="NZ_AP017901.1"/>
</dbReference>
<dbReference type="EMBL" id="LR027516">
    <property type="protein sequence ID" value="VCU49139.1"/>
    <property type="molecule type" value="Genomic_DNA"/>
</dbReference>
<dbReference type="SUPFAM" id="SSF53335">
    <property type="entry name" value="S-adenosyl-L-methionine-dependent methyltransferases"/>
    <property type="match status" value="1"/>
</dbReference>
<evidence type="ECO:0000313" key="12">
    <source>
        <dbReference type="Proteomes" id="UP000046680"/>
    </source>
</evidence>
<reference evidence="11 16" key="6">
    <citation type="submission" date="2018-08" db="EMBL/GenBank/DDBJ databases">
        <authorList>
            <person name="Fokvardsen B D."/>
            <person name="Norman A."/>
        </authorList>
    </citation>
    <scope>NUCLEOTIDE SEQUENCE [LARGE SCALE GENOMIC DNA]</scope>
    <source>
        <strain evidence="11 16">DKC2</strain>
    </source>
</reference>
<dbReference type="InterPro" id="IPR007213">
    <property type="entry name" value="Ppm1/Ppm2/Tcmp"/>
</dbReference>
<dbReference type="GO" id="GO:0008168">
    <property type="term" value="F:methyltransferase activity"/>
    <property type="evidence" value="ECO:0007669"/>
    <property type="project" value="UniProtKB-UniRule"/>
</dbReference>
<sequence length="325" mass="36073">MRTEDDSWDVTTSVGSTGLLVAAARALETQKADPLAIDPYAEVFCRAAGGEWADVLDGKLPDHYLTTGDFGEHFVNFQGARTRYFDEYFSRATAAGMKQVVILAAGLDSRAFRLQWPIGTTIFELDRPQVLDFKNAVLADYHIRPRAQRRSVAVDLRDEWQIALCNNGFDANRPSAWIAEGLLVYLSAEAQQRLFIGIDTLASPGSHVAVEEATPLDPCEFAAKLERERAANAQGDPRRFFQMVYNERWARATEWFDERGWRATATPLAEYLRRVGRAVPEADTEAAPMVTAITFVSAVRTGLVADPARTSPSSTSIGFKRFEAD</sequence>
<reference evidence="9 14" key="2">
    <citation type="submission" date="2016-04" db="EMBL/GenBank/DDBJ databases">
        <authorList>
            <person name="Bigi M."/>
            <person name="Bigi F."/>
            <person name="Soria M.A."/>
        </authorList>
    </citation>
    <scope>NUCLEOTIDE SEQUENCE [LARGE SCALE GENOMIC DNA]</scope>
    <source>
        <strain evidence="9 14">6548</strain>
    </source>
</reference>
<evidence type="ECO:0000256" key="1">
    <source>
        <dbReference type="ARBA" id="ARBA00003907"/>
    </source>
</evidence>
<evidence type="ECO:0000313" key="11">
    <source>
        <dbReference type="EMBL" id="VCU49139.1"/>
    </source>
</evidence>
<dbReference type="PANTHER" id="PTHR43619:SF2">
    <property type="entry name" value="S-ADENOSYL-L-METHIONINE-DEPENDENT METHYLTRANSFERASES SUPERFAMILY PROTEIN"/>
    <property type="match status" value="1"/>
</dbReference>
<evidence type="ECO:0000313" key="7">
    <source>
        <dbReference type="EMBL" id="CFR64393.1"/>
    </source>
</evidence>
<dbReference type="InterPro" id="IPR029063">
    <property type="entry name" value="SAM-dependent_MTases_sf"/>
</dbReference>
<reference evidence="12 13" key="1">
    <citation type="submission" date="2015-03" db="EMBL/GenBank/DDBJ databases">
        <authorList>
            <consortium name="Pathogen Informatics"/>
        </authorList>
    </citation>
    <scope>NUCLEOTIDE SEQUENCE [LARGE SCALE GENOMIC DNA]</scope>
    <source>
        <strain evidence="8 13">Bir 187</strain>
        <strain evidence="7 12">C09601061</strain>
    </source>
</reference>
<evidence type="ECO:0000256" key="2">
    <source>
        <dbReference type="ARBA" id="ARBA00008138"/>
    </source>
</evidence>
<dbReference type="OMA" id="NWDINTS"/>
<dbReference type="SMR" id="A0A0E7SCR7"/>
<dbReference type="Proteomes" id="UP000049023">
    <property type="component" value="Unassembled WGS sequence"/>
</dbReference>
<evidence type="ECO:0000313" key="16">
    <source>
        <dbReference type="Proteomes" id="UP000300237"/>
    </source>
</evidence>
<evidence type="ECO:0000313" key="14">
    <source>
        <dbReference type="Proteomes" id="UP000189452"/>
    </source>
</evidence>
<proteinExistence type="inferred from homology"/>
<dbReference type="InterPro" id="IPR011610">
    <property type="entry name" value="SAM_mthyl_Trfase_ML2640-like"/>
</dbReference>
<dbReference type="Proteomes" id="UP000189452">
    <property type="component" value="Chromosome"/>
</dbReference>
<name>A0A0E7SCR7_MYCTX</name>
<reference evidence="10" key="5">
    <citation type="submission" date="2018-07" db="EMBL/GenBank/DDBJ databases">
        <authorList>
            <person name="Shah S."/>
            <person name="Brown T."/>
            <person name="Auld S."/>
            <person name="Bratton K."/>
            <person name="Narechania A."/>
            <person name="Mathema B."/>
            <person name="Gandhi N."/>
        </authorList>
    </citation>
    <scope>NUCLEOTIDE SEQUENCE</scope>
    <source>
        <strain evidence="10">32301_S10</strain>
    </source>
</reference>